<gene>
    <name evidence="4" type="ORF">BECKMB1821H_GA0114242_10641</name>
    <name evidence="3" type="ORF">BECKMB1821I_GA0114274_10621</name>
</gene>
<reference evidence="3" key="1">
    <citation type="submission" date="2019-02" db="EMBL/GenBank/DDBJ databases">
        <authorList>
            <person name="Gruber-Vodicka R. H."/>
            <person name="Seah K. B. B."/>
        </authorList>
    </citation>
    <scope>NUCLEOTIDE SEQUENCE</scope>
    <source>
        <strain evidence="4">BECK_BZ198</strain>
        <strain evidence="3">BECK_BZ199</strain>
    </source>
</reference>
<dbReference type="GO" id="GO:0003677">
    <property type="term" value="F:DNA binding"/>
    <property type="evidence" value="ECO:0007669"/>
    <property type="project" value="UniProtKB-KW"/>
</dbReference>
<dbReference type="EMBL" id="CAADFQ010000062">
    <property type="protein sequence ID" value="VFK34134.1"/>
    <property type="molecule type" value="Genomic_DNA"/>
</dbReference>
<dbReference type="InterPro" id="IPR004107">
    <property type="entry name" value="Integrase_SAM-like_N"/>
</dbReference>
<name>A0A450XXT8_9GAMM</name>
<proteinExistence type="predicted"/>
<dbReference type="AlphaFoldDB" id="A0A450XXT8"/>
<dbReference type="SUPFAM" id="SSF56349">
    <property type="entry name" value="DNA breaking-rejoining enzymes"/>
    <property type="match status" value="1"/>
</dbReference>
<sequence>METSNEAGFKRNYQTRLKLKGLQPSTIDAYARAIRRIGAHFDYRLDDLSEAQLTDYFSDLLDSRSWSVVKHDLYGLNWFISRSALQISQVFTTFY</sequence>
<protein>
    <submittedName>
        <fullName evidence="3">Phage integrase, N-terminal SAM-like domain</fullName>
    </submittedName>
</protein>
<keyword evidence="1" id="KW-0238">DNA-binding</keyword>
<dbReference type="InterPro" id="IPR011010">
    <property type="entry name" value="DNA_brk_join_enz"/>
</dbReference>
<evidence type="ECO:0000259" key="2">
    <source>
        <dbReference type="Pfam" id="PF13495"/>
    </source>
</evidence>
<dbReference type="Gene3D" id="1.10.150.130">
    <property type="match status" value="1"/>
</dbReference>
<dbReference type="GO" id="GO:0015074">
    <property type="term" value="P:DNA integration"/>
    <property type="evidence" value="ECO:0007669"/>
    <property type="project" value="InterPro"/>
</dbReference>
<accession>A0A450XXT8</accession>
<feature type="domain" description="Integrase SAM-like N-terminal" evidence="2">
    <location>
        <begin position="14"/>
        <end position="79"/>
    </location>
</feature>
<dbReference type="InterPro" id="IPR010998">
    <property type="entry name" value="Integrase_recombinase_N"/>
</dbReference>
<dbReference type="EMBL" id="CAADGH010000064">
    <property type="protein sequence ID" value="VFK76582.1"/>
    <property type="molecule type" value="Genomic_DNA"/>
</dbReference>
<dbReference type="Pfam" id="PF13495">
    <property type="entry name" value="Phage_int_SAM_4"/>
    <property type="match status" value="1"/>
</dbReference>
<evidence type="ECO:0000313" key="3">
    <source>
        <dbReference type="EMBL" id="VFK34134.1"/>
    </source>
</evidence>
<evidence type="ECO:0000313" key="4">
    <source>
        <dbReference type="EMBL" id="VFK76582.1"/>
    </source>
</evidence>
<evidence type="ECO:0000256" key="1">
    <source>
        <dbReference type="ARBA" id="ARBA00023125"/>
    </source>
</evidence>
<organism evidence="3">
    <name type="scientific">Candidatus Kentrum sp. MB</name>
    <dbReference type="NCBI Taxonomy" id="2138164"/>
    <lineage>
        <taxon>Bacteria</taxon>
        <taxon>Pseudomonadati</taxon>
        <taxon>Pseudomonadota</taxon>
        <taxon>Gammaproteobacteria</taxon>
        <taxon>Candidatus Kentrum</taxon>
    </lineage>
</organism>